<dbReference type="EMBL" id="HBIX01024877">
    <property type="protein sequence ID" value="CAE0724409.1"/>
    <property type="molecule type" value="Transcribed_RNA"/>
</dbReference>
<name>A0A7S4EN19_9STRA</name>
<dbReference type="AlphaFoldDB" id="A0A7S4EN19"/>
<accession>A0A7S4EN19</accession>
<dbReference type="Pfam" id="PF09766">
    <property type="entry name" value="FmiP_Thoc5"/>
    <property type="match status" value="1"/>
</dbReference>
<dbReference type="PANTHER" id="PTHR13375:SF3">
    <property type="entry name" value="THO COMPLEX SUBUNIT 5 HOMOLOG"/>
    <property type="match status" value="1"/>
</dbReference>
<gene>
    <name evidence="6" type="ORF">PAUS00366_LOCUS17165</name>
</gene>
<dbReference type="GO" id="GO:0003729">
    <property type="term" value="F:mRNA binding"/>
    <property type="evidence" value="ECO:0007669"/>
    <property type="project" value="TreeGrafter"/>
</dbReference>
<keyword evidence="3" id="KW-0539">Nucleus</keyword>
<evidence type="ECO:0000256" key="5">
    <source>
        <dbReference type="SAM" id="MobiDB-lite"/>
    </source>
</evidence>
<keyword evidence="4" id="KW-0175">Coiled coil</keyword>
<sequence length="733" mass="80315">MVPPKKKRRVVQKAADTSAAANTVDVAVATTAKTTSSSMDVDDDANSAPTAAQNEHIARKDALTKELIEELDGLESSEGGSSEASSGHANISITLLKLKSLQRGLLEKVRETQETLRKQALVRDRQGLQLDNLRYQRTILERSQLRSDAASEKASVEIAKLIRNCDNGNGNGNNNNNNNGNGNGNDNNNKEGKRTIAIGNDEKLLQNFLGANWEDPSQRPAIVSKLNQEVATRKDLEKKKSDLMEDRKSKQDALAARQKLLKDLPTKLAEMERASLPLQKFFQKQSNNATTTTSGGNSNINSSNLSLVKVTPKLGTTKRRNRLDLAKTLPSALYVLFHQLQSCLDVLEMPTKNATSRDSRTPTSGEVLPTIEIETTAAAAKENYGTAASPSTNEEYLATAAVVVVLKIPIPTVSAGGGLTYKHKKQQASISFEYDSTSDLVLASCSADYDMGQVVIDELFPGDKGEYLLPATHTATNATAVAFSRSSDRGSARAYQWCNYLAGLHVAPAEQTAAKMHCSARVILRALSRRVRATATLSWILHGLSQKQQQQPRSVRDFPVHAALKHDDDDDDDNANDQEPKIKLSSWTALEDTSNKHNIRVYKAVLQRGNTANENSSAKTTSAATTTATTLTGRVCINLARYPSVIPRWKFISSPPLSSSLYENNNKKENDNEASLETLPLYNEGLARLERDVNRDAVDRLVVPSDQSTYDWILGQQLVEIARVWGDSFKDRE</sequence>
<feature type="compositionally biased region" description="Low complexity" evidence="5">
    <location>
        <begin position="166"/>
        <end position="187"/>
    </location>
</feature>
<protein>
    <submittedName>
        <fullName evidence="6">Uncharacterized protein</fullName>
    </submittedName>
</protein>
<evidence type="ECO:0000256" key="1">
    <source>
        <dbReference type="ARBA" id="ARBA00004123"/>
    </source>
</evidence>
<feature type="region of interest" description="Disordered" evidence="5">
    <location>
        <begin position="32"/>
        <end position="54"/>
    </location>
</feature>
<dbReference type="InterPro" id="IPR019163">
    <property type="entry name" value="THO_Thoc5"/>
</dbReference>
<reference evidence="6" key="1">
    <citation type="submission" date="2021-01" db="EMBL/GenBank/DDBJ databases">
        <authorList>
            <person name="Corre E."/>
            <person name="Pelletier E."/>
            <person name="Niang G."/>
            <person name="Scheremetjew M."/>
            <person name="Finn R."/>
            <person name="Kale V."/>
            <person name="Holt S."/>
            <person name="Cochrane G."/>
            <person name="Meng A."/>
            <person name="Brown T."/>
            <person name="Cohen L."/>
        </authorList>
    </citation>
    <scope>NUCLEOTIDE SEQUENCE</scope>
    <source>
        <strain evidence="6">10249 10 AB</strain>
    </source>
</reference>
<dbReference type="GO" id="GO:0000445">
    <property type="term" value="C:THO complex part of transcription export complex"/>
    <property type="evidence" value="ECO:0007669"/>
    <property type="project" value="TreeGrafter"/>
</dbReference>
<evidence type="ECO:0000256" key="2">
    <source>
        <dbReference type="ARBA" id="ARBA00008044"/>
    </source>
</evidence>
<proteinExistence type="inferred from homology"/>
<feature type="region of interest" description="Disordered" evidence="5">
    <location>
        <begin position="164"/>
        <end position="193"/>
    </location>
</feature>
<evidence type="ECO:0000313" key="6">
    <source>
        <dbReference type="EMBL" id="CAE0724409.1"/>
    </source>
</evidence>
<comment type="subcellular location">
    <subcellularLocation>
        <location evidence="1">Nucleus</location>
    </subcellularLocation>
</comment>
<organism evidence="6">
    <name type="scientific">Pseudo-nitzschia australis</name>
    <dbReference type="NCBI Taxonomy" id="44445"/>
    <lineage>
        <taxon>Eukaryota</taxon>
        <taxon>Sar</taxon>
        <taxon>Stramenopiles</taxon>
        <taxon>Ochrophyta</taxon>
        <taxon>Bacillariophyta</taxon>
        <taxon>Bacillariophyceae</taxon>
        <taxon>Bacillariophycidae</taxon>
        <taxon>Bacillariales</taxon>
        <taxon>Bacillariaceae</taxon>
        <taxon>Pseudo-nitzschia</taxon>
    </lineage>
</organism>
<feature type="coiled-coil region" evidence="4">
    <location>
        <begin position="226"/>
        <end position="253"/>
    </location>
</feature>
<comment type="similarity">
    <text evidence="2">Belongs to the THOC5 family.</text>
</comment>
<dbReference type="GO" id="GO:0006406">
    <property type="term" value="P:mRNA export from nucleus"/>
    <property type="evidence" value="ECO:0007669"/>
    <property type="project" value="TreeGrafter"/>
</dbReference>
<evidence type="ECO:0000256" key="4">
    <source>
        <dbReference type="SAM" id="Coils"/>
    </source>
</evidence>
<dbReference type="PANTHER" id="PTHR13375">
    <property type="entry name" value="FMS INTERACTING PROTEIN"/>
    <property type="match status" value="1"/>
</dbReference>
<evidence type="ECO:0000256" key="3">
    <source>
        <dbReference type="ARBA" id="ARBA00023242"/>
    </source>
</evidence>